<proteinExistence type="inferred from homology"/>
<organism evidence="3 4">
    <name type="scientific">Candidatus Daviesbacteria bacterium RIFCSPHIGHO2_02_FULL_41_10</name>
    <dbReference type="NCBI Taxonomy" id="1797774"/>
    <lineage>
        <taxon>Bacteria</taxon>
        <taxon>Candidatus Daviesiibacteriota</taxon>
    </lineage>
</organism>
<comment type="caution">
    <text evidence="3">The sequence shown here is derived from an EMBL/GenBank/DDBJ whole genome shotgun (WGS) entry which is preliminary data.</text>
</comment>
<dbReference type="InterPro" id="IPR029767">
    <property type="entry name" value="WecB-like"/>
</dbReference>
<dbReference type="GO" id="GO:0016853">
    <property type="term" value="F:isomerase activity"/>
    <property type="evidence" value="ECO:0007669"/>
    <property type="project" value="UniProtKB-KW"/>
</dbReference>
<dbReference type="PANTHER" id="PTHR43174">
    <property type="entry name" value="UDP-N-ACETYLGLUCOSAMINE 2-EPIMERASE"/>
    <property type="match status" value="1"/>
</dbReference>
<reference evidence="3 4" key="1">
    <citation type="journal article" date="2016" name="Nat. Commun.">
        <title>Thousands of microbial genomes shed light on interconnected biogeochemical processes in an aquifer system.</title>
        <authorList>
            <person name="Anantharaman K."/>
            <person name="Brown C.T."/>
            <person name="Hug L.A."/>
            <person name="Sharon I."/>
            <person name="Castelle C.J."/>
            <person name="Probst A.J."/>
            <person name="Thomas B.C."/>
            <person name="Singh A."/>
            <person name="Wilkins M.J."/>
            <person name="Karaoz U."/>
            <person name="Brodie E.L."/>
            <person name="Williams K.H."/>
            <person name="Hubbard S.S."/>
            <person name="Banfield J.F."/>
        </authorList>
    </citation>
    <scope>NUCLEOTIDE SEQUENCE [LARGE SCALE GENOMIC DNA]</scope>
</reference>
<sequence length="364" mass="42328">MGTTERKIYFFMGTTAEFIKLAPVIKELKRRNVKFKIITSGQNLINFDDLKDYAGLVKPDIALKEKPQKSSMFLFLMWAIKSLLEGVISLKKEFRGLNKNNSYFIVHGDTISSTIGSLIARFHGLKLVHIESGLRSFSFFEPFPEEICRLINMRLADILFCPNQWAVNNIKDFKGIKIDTKQNTLIETFSWAMKVNSGLDFKKKFKKYYILYIRRQEHLYFYKGWTKKIISTIINNARTDLRCLFSIHFLNKDLLPKDSKTKGQNELTTLGKMPYVEFMKLMTQAEFIATDGCTNQEEASFMGLPLLALRNRTERIEGLGKNVVISHGDENIIKDFLKNYKKYRSKSLQIKQRPSKIIVDCLFR</sequence>
<dbReference type="AlphaFoldDB" id="A0A1F5JY85"/>
<accession>A0A1F5JY85</accession>
<evidence type="ECO:0000313" key="3">
    <source>
        <dbReference type="EMBL" id="OGE33594.1"/>
    </source>
</evidence>
<comment type="similarity">
    <text evidence="1">Belongs to the UDP-N-acetylglucosamine 2-epimerase family.</text>
</comment>
<dbReference type="EMBL" id="MFDB01000008">
    <property type="protein sequence ID" value="OGE33594.1"/>
    <property type="molecule type" value="Genomic_DNA"/>
</dbReference>
<gene>
    <name evidence="3" type="ORF">A3D83_01325</name>
</gene>
<dbReference type="Proteomes" id="UP000177258">
    <property type="component" value="Unassembled WGS sequence"/>
</dbReference>
<dbReference type="Pfam" id="PF02350">
    <property type="entry name" value="Epimerase_2"/>
    <property type="match status" value="1"/>
</dbReference>
<evidence type="ECO:0000259" key="2">
    <source>
        <dbReference type="Pfam" id="PF02350"/>
    </source>
</evidence>
<dbReference type="PANTHER" id="PTHR43174:SF3">
    <property type="entry name" value="UDP-N-ACETYLGLUCOSAMINE 2-EPIMERASE"/>
    <property type="match status" value="1"/>
</dbReference>
<name>A0A1F5JY85_9BACT</name>
<evidence type="ECO:0000313" key="4">
    <source>
        <dbReference type="Proteomes" id="UP000177258"/>
    </source>
</evidence>
<protein>
    <recommendedName>
        <fullName evidence="2">UDP-N-acetylglucosamine 2-epimerase domain-containing protein</fullName>
    </recommendedName>
</protein>
<dbReference type="SUPFAM" id="SSF53756">
    <property type="entry name" value="UDP-Glycosyltransferase/glycogen phosphorylase"/>
    <property type="match status" value="1"/>
</dbReference>
<dbReference type="Gene3D" id="3.40.50.2000">
    <property type="entry name" value="Glycogen Phosphorylase B"/>
    <property type="match status" value="2"/>
</dbReference>
<keyword evidence="1" id="KW-0413">Isomerase</keyword>
<dbReference type="InterPro" id="IPR003331">
    <property type="entry name" value="UDP_GlcNAc_Epimerase_2_dom"/>
</dbReference>
<feature type="domain" description="UDP-N-acetylglucosamine 2-epimerase" evidence="2">
    <location>
        <begin position="27"/>
        <end position="342"/>
    </location>
</feature>
<evidence type="ECO:0000256" key="1">
    <source>
        <dbReference type="RuleBase" id="RU003513"/>
    </source>
</evidence>